<name>A0AAE1HZJ1_9NEOP</name>
<evidence type="ECO:0000259" key="2">
    <source>
        <dbReference type="PROSITE" id="PS50249"/>
    </source>
</evidence>
<comment type="caution">
    <text evidence="3">The sequence shown here is derived from an EMBL/GenBank/DDBJ whole genome shotgun (WGS) entry which is preliminary data.</text>
</comment>
<dbReference type="PANTHER" id="PTHR12941">
    <property type="entry name" value="ER MEMBRANE PROTEIN COMPLEX"/>
    <property type="match status" value="1"/>
</dbReference>
<dbReference type="PANTHER" id="PTHR12941:SF10">
    <property type="entry name" value="ER MEMBRANE PROTEIN COMPLEX SUBUNIT 8_9 HOMOLOG"/>
    <property type="match status" value="1"/>
</dbReference>
<proteinExistence type="inferred from homology"/>
<protein>
    <submittedName>
        <fullName evidence="3">ER membrane protein complex subunit 8/9-like protein</fullName>
    </submittedName>
</protein>
<keyword evidence="4" id="KW-1185">Reference proteome</keyword>
<evidence type="ECO:0000313" key="3">
    <source>
        <dbReference type="EMBL" id="KAK3930792.1"/>
    </source>
</evidence>
<dbReference type="EMBL" id="JAHWGI010001412">
    <property type="protein sequence ID" value="KAK3930792.1"/>
    <property type="molecule type" value="Genomic_DNA"/>
</dbReference>
<gene>
    <name evidence="3" type="ORF">KUF71_024149</name>
</gene>
<dbReference type="Pfam" id="PF03665">
    <property type="entry name" value="UPF0172"/>
    <property type="match status" value="1"/>
</dbReference>
<organism evidence="3 4">
    <name type="scientific">Frankliniella fusca</name>
    <dbReference type="NCBI Taxonomy" id="407009"/>
    <lineage>
        <taxon>Eukaryota</taxon>
        <taxon>Metazoa</taxon>
        <taxon>Ecdysozoa</taxon>
        <taxon>Arthropoda</taxon>
        <taxon>Hexapoda</taxon>
        <taxon>Insecta</taxon>
        <taxon>Pterygota</taxon>
        <taxon>Neoptera</taxon>
        <taxon>Paraneoptera</taxon>
        <taxon>Thysanoptera</taxon>
        <taxon>Terebrantia</taxon>
        <taxon>Thripoidea</taxon>
        <taxon>Thripidae</taxon>
        <taxon>Frankliniella</taxon>
    </lineage>
</organism>
<dbReference type="CDD" id="cd08060">
    <property type="entry name" value="MPN_UPF0172"/>
    <property type="match status" value="1"/>
</dbReference>
<sequence>MTEVSLSARAYCKMILHAAKYPHCAVNGLLLGRINKERDELVVMDAVPLFHICLQVSPMAEIALTQVDQVAANSDLTIAGYYVANENISDVSVDRAANRIADKIAENFPPACFIVLDNQHLTLSMETPGITLSQFNDGKWRPKDVKLSNDVLDTTAALLEQRAFKMLVDFDNHLDDVSQDWKNKELNQAIDDAAGLA</sequence>
<dbReference type="GO" id="GO:0072546">
    <property type="term" value="C:EMC complex"/>
    <property type="evidence" value="ECO:0007669"/>
    <property type="project" value="InterPro"/>
</dbReference>
<dbReference type="InterPro" id="IPR037518">
    <property type="entry name" value="MPN"/>
</dbReference>
<evidence type="ECO:0000256" key="1">
    <source>
        <dbReference type="ARBA" id="ARBA00007461"/>
    </source>
</evidence>
<dbReference type="InterPro" id="IPR005366">
    <property type="entry name" value="EMC8/9"/>
</dbReference>
<comment type="similarity">
    <text evidence="1">Belongs to the EMC8/EMC9 family.</text>
</comment>
<accession>A0AAE1HZJ1</accession>
<dbReference type="PROSITE" id="PS50249">
    <property type="entry name" value="MPN"/>
    <property type="match status" value="1"/>
</dbReference>
<reference evidence="3" key="1">
    <citation type="submission" date="2021-07" db="EMBL/GenBank/DDBJ databases">
        <authorList>
            <person name="Catto M.A."/>
            <person name="Jacobson A."/>
            <person name="Kennedy G."/>
            <person name="Labadie P."/>
            <person name="Hunt B.G."/>
            <person name="Srinivasan R."/>
        </authorList>
    </citation>
    <scope>NUCLEOTIDE SEQUENCE</scope>
    <source>
        <strain evidence="3">PL_HMW_Pooled</strain>
        <tissue evidence="3">Head</tissue>
    </source>
</reference>
<feature type="domain" description="MPN" evidence="2">
    <location>
        <begin position="4"/>
        <end position="134"/>
    </location>
</feature>
<evidence type="ECO:0000313" key="4">
    <source>
        <dbReference type="Proteomes" id="UP001219518"/>
    </source>
</evidence>
<dbReference type="Gene3D" id="3.40.140.10">
    <property type="entry name" value="Cytidine Deaminase, domain 2"/>
    <property type="match status" value="1"/>
</dbReference>
<reference evidence="3" key="2">
    <citation type="journal article" date="2023" name="BMC Genomics">
        <title>Pest status, molecular evolution, and epigenetic factors derived from the genome assembly of Frankliniella fusca, a thysanopteran phytovirus vector.</title>
        <authorList>
            <person name="Catto M.A."/>
            <person name="Labadie P.E."/>
            <person name="Jacobson A.L."/>
            <person name="Kennedy G.G."/>
            <person name="Srinivasan R."/>
            <person name="Hunt B.G."/>
        </authorList>
    </citation>
    <scope>NUCLEOTIDE SEQUENCE</scope>
    <source>
        <strain evidence="3">PL_HMW_Pooled</strain>
    </source>
</reference>
<dbReference type="AlphaFoldDB" id="A0AAE1HZJ1"/>
<dbReference type="Proteomes" id="UP001219518">
    <property type="component" value="Unassembled WGS sequence"/>
</dbReference>